<dbReference type="SUPFAM" id="SSF48179">
    <property type="entry name" value="6-phosphogluconate dehydrogenase C-terminal domain-like"/>
    <property type="match status" value="1"/>
</dbReference>
<dbReference type="InterPro" id="IPR036291">
    <property type="entry name" value="NAD(P)-bd_dom_sf"/>
</dbReference>
<evidence type="ECO:0000313" key="3">
    <source>
        <dbReference type="EMBL" id="AGB02622.1"/>
    </source>
</evidence>
<dbReference type="eggNOG" id="arCOG00245">
    <property type="taxonomic scope" value="Archaea"/>
</dbReference>
<dbReference type="GO" id="GO:0070403">
    <property type="term" value="F:NAD+ binding"/>
    <property type="evidence" value="ECO:0007669"/>
    <property type="project" value="InterPro"/>
</dbReference>
<keyword evidence="1" id="KW-0560">Oxidoreductase</keyword>
<dbReference type="OrthoDB" id="24743at2157"/>
<sequence>MKLGIIGGTGKMGRLFVPVFERAGFEVLVSGRKTALKNADLATTCDIVIVSVPIHDTCRIIAEIAPLMKKDQLLCDFTSLKVKPVEAMLASKADVIGLHPMFGPTVSSIKGQTIIACPARAGKARTGSLLKVFRDEGATCTITTPEDHDRMVAVVQGLTHYVTLCMADTVRRLRMDIRATQAFTSPVYQIELSLMGRLLSQDPALYADILQQNPFVPDVLAGCRASATELAEVVNSKDPELFRSFFERNSRHLGNYCQEGQKMTDTLIDCMVEK</sequence>
<dbReference type="InterPro" id="IPR046825">
    <property type="entry name" value="PDH_C"/>
</dbReference>
<dbReference type="GeneID" id="14307981"/>
<dbReference type="GO" id="GO:0004665">
    <property type="term" value="F:prephenate dehydrogenase (NADP+) activity"/>
    <property type="evidence" value="ECO:0007669"/>
    <property type="project" value="InterPro"/>
</dbReference>
<dbReference type="Pfam" id="PF02153">
    <property type="entry name" value="PDH_N"/>
    <property type="match status" value="1"/>
</dbReference>
<dbReference type="Proteomes" id="UP000010824">
    <property type="component" value="Chromosome"/>
</dbReference>
<dbReference type="EMBL" id="CP003167">
    <property type="protein sequence ID" value="AGB02622.1"/>
    <property type="molecule type" value="Genomic_DNA"/>
</dbReference>
<dbReference type="KEGG" id="mfo:Metfor_1592"/>
<reference evidence="4" key="1">
    <citation type="submission" date="2011-12" db="EMBL/GenBank/DDBJ databases">
        <title>Complete sequence of Methanoregula formicicum SMSP.</title>
        <authorList>
            <person name="Lucas S."/>
            <person name="Han J."/>
            <person name="Lapidus A."/>
            <person name="Cheng J.-F."/>
            <person name="Goodwin L."/>
            <person name="Pitluck S."/>
            <person name="Peters L."/>
            <person name="Ovchinnikova G."/>
            <person name="Teshima H."/>
            <person name="Detter J.C."/>
            <person name="Han C."/>
            <person name="Tapia R."/>
            <person name="Land M."/>
            <person name="Hauser L."/>
            <person name="Kyrpides N."/>
            <person name="Ivanova N."/>
            <person name="Pagani I."/>
            <person name="Imachi H."/>
            <person name="Tamaki H."/>
            <person name="Sekiguchi Y."/>
            <person name="Kamagata Y."/>
            <person name="Cadillo-Quiroz H."/>
            <person name="Zinder S."/>
            <person name="Liu W.-T."/>
            <person name="Woyke T."/>
        </authorList>
    </citation>
    <scope>NUCLEOTIDE SEQUENCE [LARGE SCALE GENOMIC DNA]</scope>
    <source>
        <strain evidence="4">DSM 22288 / NBRC 105244 / SMSP</strain>
    </source>
</reference>
<dbReference type="SUPFAM" id="SSF51735">
    <property type="entry name" value="NAD(P)-binding Rossmann-fold domains"/>
    <property type="match status" value="1"/>
</dbReference>
<dbReference type="GO" id="GO:0006571">
    <property type="term" value="P:tyrosine biosynthetic process"/>
    <property type="evidence" value="ECO:0007669"/>
    <property type="project" value="InterPro"/>
</dbReference>
<gene>
    <name evidence="3" type="ordered locus">Metfor_1592</name>
</gene>
<dbReference type="Pfam" id="PF20463">
    <property type="entry name" value="PDH_C"/>
    <property type="match status" value="1"/>
</dbReference>
<dbReference type="FunCoup" id="L0HD14">
    <property type="interactions" value="80"/>
</dbReference>
<dbReference type="PANTHER" id="PTHR21363">
    <property type="entry name" value="PREPHENATE DEHYDROGENASE"/>
    <property type="match status" value="1"/>
</dbReference>
<feature type="domain" description="Prephenate/arogenate dehydrogenase" evidence="2">
    <location>
        <begin position="1"/>
        <end position="264"/>
    </location>
</feature>
<dbReference type="Gene3D" id="3.40.50.720">
    <property type="entry name" value="NAD(P)-binding Rossmann-like Domain"/>
    <property type="match status" value="1"/>
</dbReference>
<dbReference type="InterPro" id="IPR046826">
    <property type="entry name" value="PDH_N"/>
</dbReference>
<proteinExistence type="predicted"/>
<dbReference type="InterPro" id="IPR050812">
    <property type="entry name" value="Preph/Arog_dehydrog"/>
</dbReference>
<dbReference type="STRING" id="593750.Metfor_1592"/>
<accession>L0HD14</accession>
<organism evidence="3 4">
    <name type="scientific">Methanoregula formicica (strain DSM 22288 / NBRC 105244 / SMSP)</name>
    <dbReference type="NCBI Taxonomy" id="593750"/>
    <lineage>
        <taxon>Archaea</taxon>
        <taxon>Methanobacteriati</taxon>
        <taxon>Methanobacteriota</taxon>
        <taxon>Stenosarchaea group</taxon>
        <taxon>Methanomicrobia</taxon>
        <taxon>Methanomicrobiales</taxon>
        <taxon>Methanoregulaceae</taxon>
        <taxon>Methanoregula</taxon>
    </lineage>
</organism>
<evidence type="ECO:0000313" key="4">
    <source>
        <dbReference type="Proteomes" id="UP000010824"/>
    </source>
</evidence>
<name>L0HD14_METFS</name>
<dbReference type="InParanoid" id="L0HD14"/>
<dbReference type="AlphaFoldDB" id="L0HD14"/>
<dbReference type="InterPro" id="IPR003099">
    <property type="entry name" value="Prephen_DH"/>
</dbReference>
<reference evidence="3 4" key="2">
    <citation type="journal article" date="2014" name="Genome Announc.">
        <title>Complete Genome Sequence of Methanoregula formicica SMSPT, a Mesophilic Hydrogenotrophic Methanogen Isolated from a Methanogenic Upflow Anaerobic Sludge Blanket Reactor.</title>
        <authorList>
            <person name="Yamamoto K."/>
            <person name="Tamaki H."/>
            <person name="Cadillo-Quiroz H."/>
            <person name="Imachi H."/>
            <person name="Kyrpides N."/>
            <person name="Woyke T."/>
            <person name="Goodwin L."/>
            <person name="Zinder S.H."/>
            <person name="Kamagata Y."/>
            <person name="Liu W.T."/>
        </authorList>
    </citation>
    <scope>NUCLEOTIDE SEQUENCE [LARGE SCALE GENOMIC DNA]</scope>
    <source>
        <strain evidence="4">DSM 22288 / NBRC 105244 / SMSP</strain>
    </source>
</reference>
<evidence type="ECO:0000256" key="1">
    <source>
        <dbReference type="ARBA" id="ARBA00023002"/>
    </source>
</evidence>
<dbReference type="PANTHER" id="PTHR21363:SF0">
    <property type="entry name" value="PREPHENATE DEHYDROGENASE [NADP(+)]"/>
    <property type="match status" value="1"/>
</dbReference>
<dbReference type="PROSITE" id="PS51176">
    <property type="entry name" value="PDH_ADH"/>
    <property type="match status" value="1"/>
</dbReference>
<keyword evidence="4" id="KW-1185">Reference proteome</keyword>
<dbReference type="Gene3D" id="1.10.3660.10">
    <property type="entry name" value="6-phosphogluconate dehydrogenase C-terminal like domain"/>
    <property type="match status" value="1"/>
</dbReference>
<dbReference type="RefSeq" id="WP_015285585.1">
    <property type="nucleotide sequence ID" value="NC_019943.1"/>
</dbReference>
<evidence type="ECO:0000259" key="2">
    <source>
        <dbReference type="PROSITE" id="PS51176"/>
    </source>
</evidence>
<dbReference type="HOGENOM" id="CLU_036672_1_1_2"/>
<dbReference type="GO" id="GO:0008977">
    <property type="term" value="F:prephenate dehydrogenase (NAD+) activity"/>
    <property type="evidence" value="ECO:0007669"/>
    <property type="project" value="InterPro"/>
</dbReference>
<protein>
    <submittedName>
        <fullName evidence="3">Prephenate dehydrogenase</fullName>
    </submittedName>
</protein>
<dbReference type="InterPro" id="IPR008927">
    <property type="entry name" value="6-PGluconate_DH-like_C_sf"/>
</dbReference>